<dbReference type="PANTHER" id="PTHR43722">
    <property type="entry name" value="PROLINE IMINOPEPTIDASE"/>
    <property type="match status" value="1"/>
</dbReference>
<feature type="active site" description="Nucleophile" evidence="9">
    <location>
        <position position="121"/>
    </location>
</feature>
<sequence>MSRVVPEPDLYPPIAPHATGMLEVGDGQRVYWEVSGAPDGKPAVVLHGGPGSGSNPVSRRHFDPAVYRIVQFDQRGSGRSTPHVSDRNVDLSANTTWHLVADMEALREHLGIDRWLVFGGSWGATLALAYAQTHPSRVSELVLRGVFTARRAELDWLYNGGAGHLFPEPWQRYVDVVPPPARGGDLLAAYRDLVDSPDADVAERAAVAWSAWEGAIVSITPQPGFHASYSAPPFAVAFARIALHYFANGAWLEEGQLLRDAHRLAGIPGHIVQGRYDLVCPPITAFELHRAWPDSTLTMVDGAGHAVTDPGVLRALRRATDAFAARP</sequence>
<evidence type="ECO:0000256" key="3">
    <source>
        <dbReference type="ARBA" id="ARBA00010088"/>
    </source>
</evidence>
<feature type="domain" description="AB hydrolase-1" evidence="11">
    <location>
        <begin position="44"/>
        <end position="307"/>
    </location>
</feature>
<dbReference type="InterPro" id="IPR005944">
    <property type="entry name" value="Pro_iminopeptidase"/>
</dbReference>
<comment type="subcellular location">
    <subcellularLocation>
        <location evidence="2 8">Cytoplasm</location>
    </subcellularLocation>
</comment>
<dbReference type="EMBL" id="CM001440">
    <property type="protein sequence ID" value="EHR59771.1"/>
    <property type="molecule type" value="Genomic_DNA"/>
</dbReference>
<dbReference type="GO" id="GO:0005737">
    <property type="term" value="C:cytoplasm"/>
    <property type="evidence" value="ECO:0007669"/>
    <property type="project" value="UniProtKB-SubCell"/>
</dbReference>
<dbReference type="STRING" id="882082.SaccyDRAFT_0849"/>
<dbReference type="InterPro" id="IPR000073">
    <property type="entry name" value="AB_hydrolase_1"/>
</dbReference>
<dbReference type="Pfam" id="PF00561">
    <property type="entry name" value="Abhydrolase_1"/>
    <property type="match status" value="1"/>
</dbReference>
<keyword evidence="6 8" id="KW-0645">Protease</keyword>
<dbReference type="PRINTS" id="PR00111">
    <property type="entry name" value="ABHYDROLASE"/>
</dbReference>
<protein>
    <recommendedName>
        <fullName evidence="8 10">Proline iminopeptidase</fullName>
        <shortName evidence="8">PIP</shortName>
        <ecNumber evidence="8 10">3.4.11.5</ecNumber>
    </recommendedName>
    <alternativeName>
        <fullName evidence="8">Prolyl aminopeptidase</fullName>
    </alternativeName>
</protein>
<dbReference type="RefSeq" id="WP_005453882.1">
    <property type="nucleotide sequence ID" value="NZ_CM001440.1"/>
</dbReference>
<dbReference type="eggNOG" id="COG2267">
    <property type="taxonomic scope" value="Bacteria"/>
</dbReference>
<evidence type="ECO:0000256" key="5">
    <source>
        <dbReference type="ARBA" id="ARBA00022490"/>
    </source>
</evidence>
<evidence type="ECO:0000256" key="9">
    <source>
        <dbReference type="PIRSR" id="PIRSR006431-1"/>
    </source>
</evidence>
<comment type="similarity">
    <text evidence="3 8 10">Belongs to the peptidase S33 family.</text>
</comment>
<dbReference type="GO" id="GO:0004177">
    <property type="term" value="F:aminopeptidase activity"/>
    <property type="evidence" value="ECO:0007669"/>
    <property type="project" value="UniProtKB-UniRule"/>
</dbReference>
<feature type="active site" evidence="9">
    <location>
        <position position="277"/>
    </location>
</feature>
<proteinExistence type="inferred from homology"/>
<dbReference type="PANTHER" id="PTHR43722:SF1">
    <property type="entry name" value="PROLINE IMINOPEPTIDASE"/>
    <property type="match status" value="1"/>
</dbReference>
<evidence type="ECO:0000256" key="7">
    <source>
        <dbReference type="ARBA" id="ARBA00022801"/>
    </source>
</evidence>
<evidence type="ECO:0000256" key="4">
    <source>
        <dbReference type="ARBA" id="ARBA00022438"/>
    </source>
</evidence>
<dbReference type="Proteomes" id="UP000002791">
    <property type="component" value="Chromosome"/>
</dbReference>
<dbReference type="HOGENOM" id="CLU_043739_2_2_11"/>
<evidence type="ECO:0000256" key="10">
    <source>
        <dbReference type="RuleBase" id="RU003421"/>
    </source>
</evidence>
<dbReference type="SUPFAM" id="SSF53474">
    <property type="entry name" value="alpha/beta-Hydrolases"/>
    <property type="match status" value="1"/>
</dbReference>
<keyword evidence="4 8" id="KW-0031">Aminopeptidase</keyword>
<keyword evidence="7 8" id="KW-0378">Hydrolase</keyword>
<dbReference type="Gene3D" id="3.40.50.1820">
    <property type="entry name" value="alpha/beta hydrolase"/>
    <property type="match status" value="1"/>
</dbReference>
<evidence type="ECO:0000313" key="13">
    <source>
        <dbReference type="Proteomes" id="UP000002791"/>
    </source>
</evidence>
<dbReference type="MEROPS" id="S33.001"/>
<dbReference type="EC" id="3.4.11.5" evidence="8 10"/>
<evidence type="ECO:0000256" key="8">
    <source>
        <dbReference type="PIRNR" id="PIRNR006431"/>
    </source>
</evidence>
<reference evidence="12 13" key="1">
    <citation type="submission" date="2011-11" db="EMBL/GenBank/DDBJ databases">
        <title>The Noncontiguous Finished sequence of Saccharomonospora cyanea NA-134.</title>
        <authorList>
            <consortium name="US DOE Joint Genome Institute"/>
            <person name="Lucas S."/>
            <person name="Han J."/>
            <person name="Lapidus A."/>
            <person name="Cheng J.-F."/>
            <person name="Goodwin L."/>
            <person name="Pitluck S."/>
            <person name="Peters L."/>
            <person name="Ovchinnikova G."/>
            <person name="Lu M."/>
            <person name="Detter J.C."/>
            <person name="Han C."/>
            <person name="Tapia R."/>
            <person name="Land M."/>
            <person name="Hauser L."/>
            <person name="Kyrpides N."/>
            <person name="Ivanova N."/>
            <person name="Pagani I."/>
            <person name="Brambilla E.-M."/>
            <person name="Klenk H.-P."/>
            <person name="Woyke T."/>
        </authorList>
    </citation>
    <scope>NUCLEOTIDE SEQUENCE [LARGE SCALE GENOMIC DNA]</scope>
    <source>
        <strain evidence="12 13">NA-134</strain>
    </source>
</reference>
<dbReference type="InterPro" id="IPR029058">
    <property type="entry name" value="AB_hydrolase_fold"/>
</dbReference>
<accession>H5XKD8</accession>
<comment type="catalytic activity">
    <reaction evidence="1 8 10">
        <text>Release of N-terminal proline from a peptide.</text>
        <dbReference type="EC" id="3.4.11.5"/>
    </reaction>
</comment>
<dbReference type="InterPro" id="IPR002410">
    <property type="entry name" value="Peptidase_S33"/>
</dbReference>
<evidence type="ECO:0000259" key="11">
    <source>
        <dbReference type="Pfam" id="PF00561"/>
    </source>
</evidence>
<keyword evidence="5 8" id="KW-0963">Cytoplasm</keyword>
<organism evidence="12 13">
    <name type="scientific">Saccharomonospora cyanea NA-134</name>
    <dbReference type="NCBI Taxonomy" id="882082"/>
    <lineage>
        <taxon>Bacteria</taxon>
        <taxon>Bacillati</taxon>
        <taxon>Actinomycetota</taxon>
        <taxon>Actinomycetes</taxon>
        <taxon>Pseudonocardiales</taxon>
        <taxon>Pseudonocardiaceae</taxon>
        <taxon>Saccharomonospora</taxon>
    </lineage>
</organism>
<evidence type="ECO:0000256" key="2">
    <source>
        <dbReference type="ARBA" id="ARBA00004496"/>
    </source>
</evidence>
<name>H5XKD8_9PSEU</name>
<gene>
    <name evidence="12" type="ORF">SaccyDRAFT_0849</name>
</gene>
<evidence type="ECO:0000256" key="1">
    <source>
        <dbReference type="ARBA" id="ARBA00001585"/>
    </source>
</evidence>
<keyword evidence="13" id="KW-1185">Reference proteome</keyword>
<dbReference type="GO" id="GO:0006508">
    <property type="term" value="P:proteolysis"/>
    <property type="evidence" value="ECO:0007669"/>
    <property type="project" value="UniProtKB-KW"/>
</dbReference>
<evidence type="ECO:0000313" key="12">
    <source>
        <dbReference type="EMBL" id="EHR59771.1"/>
    </source>
</evidence>
<dbReference type="PRINTS" id="PR00793">
    <property type="entry name" value="PROAMNOPTASE"/>
</dbReference>
<dbReference type="NCBIfam" id="TIGR01249">
    <property type="entry name" value="pro_imino_pep_1"/>
    <property type="match status" value="1"/>
</dbReference>
<feature type="active site" description="Proton donor" evidence="9">
    <location>
        <position position="305"/>
    </location>
</feature>
<dbReference type="AlphaFoldDB" id="H5XKD8"/>
<evidence type="ECO:0000256" key="6">
    <source>
        <dbReference type="ARBA" id="ARBA00022670"/>
    </source>
</evidence>
<dbReference type="PIRSF" id="PIRSF006431">
    <property type="entry name" value="Pept_S33"/>
    <property type="match status" value="1"/>
</dbReference>